<keyword evidence="1" id="KW-0732">Signal</keyword>
<gene>
    <name evidence="2" type="ORF">EV695_2495</name>
</gene>
<dbReference type="OrthoDB" id="7158859at2"/>
<organism evidence="2 3">
    <name type="scientific">Cocleimonas flava</name>
    <dbReference type="NCBI Taxonomy" id="634765"/>
    <lineage>
        <taxon>Bacteria</taxon>
        <taxon>Pseudomonadati</taxon>
        <taxon>Pseudomonadota</taxon>
        <taxon>Gammaproteobacteria</taxon>
        <taxon>Thiotrichales</taxon>
        <taxon>Thiotrichaceae</taxon>
        <taxon>Cocleimonas</taxon>
    </lineage>
</organism>
<evidence type="ECO:0000313" key="2">
    <source>
        <dbReference type="EMBL" id="TCJ84538.1"/>
    </source>
</evidence>
<proteinExistence type="predicted"/>
<protein>
    <recommendedName>
        <fullName evidence="4">Esterase</fullName>
    </recommendedName>
</protein>
<dbReference type="AlphaFoldDB" id="A0A4R1EZ62"/>
<dbReference type="EMBL" id="SMFQ01000004">
    <property type="protein sequence ID" value="TCJ84538.1"/>
    <property type="molecule type" value="Genomic_DNA"/>
</dbReference>
<name>A0A4R1EZ62_9GAMM</name>
<dbReference type="RefSeq" id="WP_131906286.1">
    <property type="nucleotide sequence ID" value="NZ_BAAAFU010000006.1"/>
</dbReference>
<dbReference type="Gene3D" id="3.40.50.1820">
    <property type="entry name" value="alpha/beta hydrolase"/>
    <property type="match status" value="1"/>
</dbReference>
<dbReference type="PROSITE" id="PS51257">
    <property type="entry name" value="PROKAR_LIPOPROTEIN"/>
    <property type="match status" value="1"/>
</dbReference>
<keyword evidence="3" id="KW-1185">Reference proteome</keyword>
<evidence type="ECO:0008006" key="4">
    <source>
        <dbReference type="Google" id="ProtNLM"/>
    </source>
</evidence>
<comment type="caution">
    <text evidence="2">The sequence shown here is derived from an EMBL/GenBank/DDBJ whole genome shotgun (WGS) entry which is preliminary data.</text>
</comment>
<feature type="chain" id="PRO_5020745435" description="Esterase" evidence="1">
    <location>
        <begin position="23"/>
        <end position="269"/>
    </location>
</feature>
<dbReference type="SUPFAM" id="SSF53474">
    <property type="entry name" value="alpha/beta-Hydrolases"/>
    <property type="match status" value="1"/>
</dbReference>
<accession>A0A4R1EZ62</accession>
<dbReference type="Proteomes" id="UP000294887">
    <property type="component" value="Unassembled WGS sequence"/>
</dbReference>
<dbReference type="InterPro" id="IPR029058">
    <property type="entry name" value="AB_hydrolase_fold"/>
</dbReference>
<evidence type="ECO:0000256" key="1">
    <source>
        <dbReference type="SAM" id="SignalP"/>
    </source>
</evidence>
<evidence type="ECO:0000313" key="3">
    <source>
        <dbReference type="Proteomes" id="UP000294887"/>
    </source>
</evidence>
<feature type="signal peptide" evidence="1">
    <location>
        <begin position="1"/>
        <end position="22"/>
    </location>
</feature>
<reference evidence="2 3" key="1">
    <citation type="submission" date="2019-03" db="EMBL/GenBank/DDBJ databases">
        <title>Genomic Encyclopedia of Type Strains, Phase IV (KMG-IV): sequencing the most valuable type-strain genomes for metagenomic binning, comparative biology and taxonomic classification.</title>
        <authorList>
            <person name="Goeker M."/>
        </authorList>
    </citation>
    <scope>NUCLEOTIDE SEQUENCE [LARGE SCALE GENOMIC DNA]</scope>
    <source>
        <strain evidence="2 3">DSM 24830</strain>
    </source>
</reference>
<sequence>MYRSFSSAISFTFLAIFLSACSSLGTNTKTSIAESIQKIPFSSPASKQRVIIYNHGITRPQQLEPCFMSYNNPPASLAALSDKRTLVYKLCSTATEAPAITSAGRQVYLRKIEINYAIDAFLARGVLPKNLFLAGHSNGAWTSLMMMRDVNKRFNGAIAFAPAFAGKRSEVKFAPWWRKTVRPKQIKEMLTSPDMDALVFAYENDPYNRPQELQFLANNYPLVGSSGVDLVSYDCGLRNAHQTFRKDCRYAETTQRIQRFINKQIASWK</sequence>